<gene>
    <name evidence="4" type="ORF">PH586_19810</name>
</gene>
<proteinExistence type="inferred from homology"/>
<dbReference type="PANTHER" id="PTHR42693:SF43">
    <property type="entry name" value="BLL2667 PROTEIN"/>
    <property type="match status" value="1"/>
</dbReference>
<dbReference type="Gene3D" id="3.30.1120.10">
    <property type="match status" value="1"/>
</dbReference>
<feature type="signal peptide" evidence="2">
    <location>
        <begin position="1"/>
        <end position="22"/>
    </location>
</feature>
<name>A0ABT4XK79_9PSED</name>
<dbReference type="CDD" id="cd16025">
    <property type="entry name" value="PAS_like"/>
    <property type="match status" value="1"/>
</dbReference>
<dbReference type="InterPro" id="IPR000917">
    <property type="entry name" value="Sulfatase_N"/>
</dbReference>
<feature type="domain" description="Sulfatase N-terminal" evidence="3">
    <location>
        <begin position="63"/>
        <end position="472"/>
    </location>
</feature>
<feature type="chain" id="PRO_5047137309" evidence="2">
    <location>
        <begin position="23"/>
        <end position="784"/>
    </location>
</feature>
<reference evidence="4 5" key="1">
    <citation type="submission" date="2023-01" db="EMBL/GenBank/DDBJ databases">
        <title>Pseudomonas SA3-5T sp. nov., isolated from tidal flat sediment.</title>
        <authorList>
            <person name="Kim H.S."/>
            <person name="Kim J.-S."/>
            <person name="Suh M.K."/>
            <person name="Eom M.K."/>
            <person name="Lee J.-S."/>
        </authorList>
    </citation>
    <scope>NUCLEOTIDE SEQUENCE [LARGE SCALE GENOMIC DNA]</scope>
    <source>
        <strain evidence="4 5">SA3-5</strain>
    </source>
</reference>
<comment type="caution">
    <text evidence="4">The sequence shown here is derived from an EMBL/GenBank/DDBJ whole genome shotgun (WGS) entry which is preliminary data.</text>
</comment>
<evidence type="ECO:0000259" key="3">
    <source>
        <dbReference type="Pfam" id="PF00884"/>
    </source>
</evidence>
<dbReference type="SUPFAM" id="SSF53649">
    <property type="entry name" value="Alkaline phosphatase-like"/>
    <property type="match status" value="1"/>
</dbReference>
<evidence type="ECO:0000256" key="2">
    <source>
        <dbReference type="SAM" id="SignalP"/>
    </source>
</evidence>
<dbReference type="InterPro" id="IPR017850">
    <property type="entry name" value="Alkaline_phosphatase_core_sf"/>
</dbReference>
<dbReference type="Gene3D" id="3.40.720.10">
    <property type="entry name" value="Alkaline Phosphatase, subunit A"/>
    <property type="match status" value="1"/>
</dbReference>
<dbReference type="RefSeq" id="WP_271349521.1">
    <property type="nucleotide sequence ID" value="NZ_JAQJZJ010000010.1"/>
</dbReference>
<evidence type="ECO:0000256" key="1">
    <source>
        <dbReference type="ARBA" id="ARBA00008779"/>
    </source>
</evidence>
<evidence type="ECO:0000313" key="4">
    <source>
        <dbReference type="EMBL" id="MDA7088630.1"/>
    </source>
</evidence>
<dbReference type="Pfam" id="PF00884">
    <property type="entry name" value="Sulfatase"/>
    <property type="match status" value="1"/>
</dbReference>
<organism evidence="4 5">
    <name type="scientific">Pseudomonas aestuarii</name>
    <dbReference type="NCBI Taxonomy" id="3018340"/>
    <lineage>
        <taxon>Bacteria</taxon>
        <taxon>Pseudomonadati</taxon>
        <taxon>Pseudomonadota</taxon>
        <taxon>Gammaproteobacteria</taxon>
        <taxon>Pseudomonadales</taxon>
        <taxon>Pseudomonadaceae</taxon>
        <taxon>Pseudomonas</taxon>
    </lineage>
</organism>
<protein>
    <submittedName>
        <fullName evidence="4">Arylsulfatase</fullName>
    </submittedName>
</protein>
<dbReference type="InterPro" id="IPR050738">
    <property type="entry name" value="Sulfatase"/>
</dbReference>
<dbReference type="PANTHER" id="PTHR42693">
    <property type="entry name" value="ARYLSULFATASE FAMILY MEMBER"/>
    <property type="match status" value="1"/>
</dbReference>
<accession>A0ABT4XK79</accession>
<evidence type="ECO:0000313" key="5">
    <source>
        <dbReference type="Proteomes" id="UP001212042"/>
    </source>
</evidence>
<dbReference type="EMBL" id="JAQJZJ010000010">
    <property type="protein sequence ID" value="MDA7088630.1"/>
    <property type="molecule type" value="Genomic_DNA"/>
</dbReference>
<keyword evidence="5" id="KW-1185">Reference proteome</keyword>
<comment type="similarity">
    <text evidence="1">Belongs to the sulfatase family.</text>
</comment>
<sequence>MRACKLLFRIASLTLLCAGAMAGEPDRRSLPLADPAFQGQVGTTFADSTADFPQPHSAPAGAPNVVLILLDDLGFGQPGTFGGPVPTPGMDKLASEGLRYNRFHTTGICSSTRAALLTGRNHHQTGFGTITELATGFPGYNTVWPQSTASVARVLRDNGYHTAAFGKWHNTPDWETQPNGPYQHWPSGVGFEYWYGFHGGETSQYEPQLYRNTLAVEPAKKPEQGYHLTTDLVDDAITWVKREQAITPDKPYFLYFAPGAVHAPLHAPREYIERFKGQFDQGWDKLREETLARQKRLGVVPADTELTPRPAQIPAWDSLSADEKKLFARHQEVFAGFVAHTDHEVGRLLDAVRDDNTLVIYVTGDNGASAEGSMTGTLNNVMTQNGVPDSVPAQLAKLDEIGGPLHENHYPVGWAWAGSAPFQWMKRVPSHFGGTRNGVIVSWPTRIEDRGGLRSQFEHVVDIAPTILAAAGLPAPKAVDGIEQTPMAGHDFSSTFASAKAPETRTTQYFESGGHRAIYHDGWIAAAMQGVPWKLVGSQGFSNSRWELYHVDEDFSQARDLAAQQPQKLKQLQALFDQQARANQVYPLDDRFVERALSVRPSIVAGRTQVRYVAGISRVPEGSALPIYQRSHSISANLVVPEQGAEGVILAEGGSAGGFALYVKDGRLHYDYNFFGKATYSVSSDEPLPNGKLQVQMKYEQEPFRFLAEQTGGTVELLANGKRIGEGRVDKVVPVRFSATETLDVGMDLGSPASAVYREQLPFAFTGTIEEVTVEISPTRPVIK</sequence>
<keyword evidence="2" id="KW-0732">Signal</keyword>
<dbReference type="Proteomes" id="UP001212042">
    <property type="component" value="Unassembled WGS sequence"/>
</dbReference>